<evidence type="ECO:0000256" key="1">
    <source>
        <dbReference type="ARBA" id="ARBA00022679"/>
    </source>
</evidence>
<evidence type="ECO:0000313" key="5">
    <source>
        <dbReference type="Proteomes" id="UP000501452"/>
    </source>
</evidence>
<dbReference type="InterPro" id="IPR016181">
    <property type="entry name" value="Acyl_CoA_acyltransferase"/>
</dbReference>
<dbReference type="RefSeq" id="WP_166173602.1">
    <property type="nucleotide sequence ID" value="NZ_CP045119.1"/>
</dbReference>
<dbReference type="Gene3D" id="3.40.630.30">
    <property type="match status" value="1"/>
</dbReference>
<dbReference type="CDD" id="cd04301">
    <property type="entry name" value="NAT_SF"/>
    <property type="match status" value="1"/>
</dbReference>
<protein>
    <submittedName>
        <fullName evidence="4">GNAT family N-acetyltransferase</fullName>
    </submittedName>
</protein>
<proteinExistence type="predicted"/>
<keyword evidence="5" id="KW-1185">Reference proteome</keyword>
<reference evidence="4 5" key="1">
    <citation type="submission" date="2019-10" db="EMBL/GenBank/DDBJ databases">
        <title>Rubrobacter sp nov SCSIO 52090 isolated from a deep-sea sediment in the South China Sea.</title>
        <authorList>
            <person name="Chen R.W."/>
        </authorList>
    </citation>
    <scope>NUCLEOTIDE SEQUENCE [LARGE SCALE GENOMIC DNA]</scope>
    <source>
        <strain evidence="4 5">SCSIO 52909</strain>
    </source>
</reference>
<name>A0A6G8Q691_9ACTN</name>
<sequence>MIRVVEESAARLAEYGTVPIAFWVRSRFRVEPVRGGLALVEERVAPYLKDYDSIRGEGPSCWSDTFDLSRWAVLSAFEGSRRVGGAVVAWNTPAVHMLEGRNDLAVLWDLRVHPEHRGLGIGHRLFDSAVAWARGRRCRSFKVETQNVNVPACRFYARRGCELGVIDFHAYGDVSDEVQLLWHMDL</sequence>
<keyword evidence="1 4" id="KW-0808">Transferase</keyword>
<dbReference type="InterPro" id="IPR050832">
    <property type="entry name" value="Bact_Acetyltransf"/>
</dbReference>
<dbReference type="AlphaFoldDB" id="A0A6G8Q691"/>
<dbReference type="InterPro" id="IPR008125">
    <property type="entry name" value="Streptothricin_AcTrfase"/>
</dbReference>
<dbReference type="Pfam" id="PF00583">
    <property type="entry name" value="Acetyltransf_1"/>
    <property type="match status" value="1"/>
</dbReference>
<evidence type="ECO:0000259" key="3">
    <source>
        <dbReference type="PROSITE" id="PS51186"/>
    </source>
</evidence>
<dbReference type="InterPro" id="IPR000182">
    <property type="entry name" value="GNAT_dom"/>
</dbReference>
<dbReference type="KEGG" id="rub:GBA63_03665"/>
<accession>A0A6G8Q691</accession>
<dbReference type="PANTHER" id="PTHR43877">
    <property type="entry name" value="AMINOALKYLPHOSPHONATE N-ACETYLTRANSFERASE-RELATED-RELATED"/>
    <property type="match status" value="1"/>
</dbReference>
<dbReference type="Proteomes" id="UP000501452">
    <property type="component" value="Chromosome"/>
</dbReference>
<dbReference type="PRINTS" id="PR01754">
    <property type="entry name" value="SACTRNSFRASE"/>
</dbReference>
<dbReference type="SUPFAM" id="SSF55729">
    <property type="entry name" value="Acyl-CoA N-acyltransferases (Nat)"/>
    <property type="match status" value="1"/>
</dbReference>
<keyword evidence="2" id="KW-0012">Acyltransferase</keyword>
<dbReference type="EMBL" id="CP045119">
    <property type="protein sequence ID" value="QIN81837.1"/>
    <property type="molecule type" value="Genomic_DNA"/>
</dbReference>
<organism evidence="4 5">
    <name type="scientific">Rubrobacter tropicus</name>
    <dbReference type="NCBI Taxonomy" id="2653851"/>
    <lineage>
        <taxon>Bacteria</taxon>
        <taxon>Bacillati</taxon>
        <taxon>Actinomycetota</taxon>
        <taxon>Rubrobacteria</taxon>
        <taxon>Rubrobacterales</taxon>
        <taxon>Rubrobacteraceae</taxon>
        <taxon>Rubrobacter</taxon>
    </lineage>
</organism>
<dbReference type="PROSITE" id="PS51186">
    <property type="entry name" value="GNAT"/>
    <property type="match status" value="1"/>
</dbReference>
<evidence type="ECO:0000313" key="4">
    <source>
        <dbReference type="EMBL" id="QIN81837.1"/>
    </source>
</evidence>
<dbReference type="GO" id="GO:0016747">
    <property type="term" value="F:acyltransferase activity, transferring groups other than amino-acyl groups"/>
    <property type="evidence" value="ECO:0007669"/>
    <property type="project" value="InterPro"/>
</dbReference>
<gene>
    <name evidence="4" type="ORF">GBA63_03665</name>
</gene>
<evidence type="ECO:0000256" key="2">
    <source>
        <dbReference type="ARBA" id="ARBA00023315"/>
    </source>
</evidence>
<dbReference type="PANTHER" id="PTHR43877:SF1">
    <property type="entry name" value="ACETYLTRANSFERASE"/>
    <property type="match status" value="1"/>
</dbReference>
<feature type="domain" description="N-acetyltransferase" evidence="3">
    <location>
        <begin position="40"/>
        <end position="186"/>
    </location>
</feature>